<dbReference type="GO" id="GO:0003677">
    <property type="term" value="F:DNA binding"/>
    <property type="evidence" value="ECO:0007669"/>
    <property type="project" value="InterPro"/>
</dbReference>
<dbReference type="InterPro" id="IPR023120">
    <property type="entry name" value="WHTH_transcript_rep_HrcA_IDD"/>
</dbReference>
<dbReference type="PIRSF" id="PIRSF005485">
    <property type="entry name" value="HrcA"/>
    <property type="match status" value="1"/>
</dbReference>
<dbReference type="InterPro" id="IPR029016">
    <property type="entry name" value="GAF-like_dom_sf"/>
</dbReference>
<dbReference type="Gene3D" id="3.30.450.40">
    <property type="match status" value="1"/>
</dbReference>
<accession>A0A926D3N0</accession>
<evidence type="ECO:0000259" key="6">
    <source>
        <dbReference type="Pfam" id="PF01628"/>
    </source>
</evidence>
<comment type="caution">
    <text evidence="7">The sequence shown here is derived from an EMBL/GenBank/DDBJ whole genome shotgun (WGS) entry which is preliminary data.</text>
</comment>
<dbReference type="NCBIfam" id="TIGR00331">
    <property type="entry name" value="hrcA"/>
    <property type="match status" value="1"/>
</dbReference>
<evidence type="ECO:0000256" key="3">
    <source>
        <dbReference type="ARBA" id="ARBA00023016"/>
    </source>
</evidence>
<dbReference type="InterPro" id="IPR021153">
    <property type="entry name" value="HrcA_C"/>
</dbReference>
<dbReference type="InterPro" id="IPR002571">
    <property type="entry name" value="HrcA"/>
</dbReference>
<dbReference type="InterPro" id="IPR036390">
    <property type="entry name" value="WH_DNA-bd_sf"/>
</dbReference>
<comment type="similarity">
    <text evidence="5">Belongs to the HrcA family.</text>
</comment>
<gene>
    <name evidence="5 7" type="primary">hrcA</name>
    <name evidence="7" type="ORF">H8696_03475</name>
</gene>
<keyword evidence="1 5" id="KW-0678">Repressor</keyword>
<dbReference type="HAMAP" id="MF_00081">
    <property type="entry name" value="HrcA"/>
    <property type="match status" value="1"/>
</dbReference>
<comment type="function">
    <text evidence="5">Negative regulator of class I heat shock genes (grpE-dnaK-dnaJ and groELS operons). Prevents heat-shock induction of these operons.</text>
</comment>
<dbReference type="Gene3D" id="1.10.10.10">
    <property type="entry name" value="Winged helix-like DNA-binding domain superfamily/Winged helix DNA-binding domain"/>
    <property type="match status" value="1"/>
</dbReference>
<organism evidence="7 8">
    <name type="scientific">Gehongia tenuis</name>
    <dbReference type="NCBI Taxonomy" id="2763655"/>
    <lineage>
        <taxon>Bacteria</taxon>
        <taxon>Bacillati</taxon>
        <taxon>Bacillota</taxon>
        <taxon>Clostridia</taxon>
        <taxon>Christensenellales</taxon>
        <taxon>Christensenellaceae</taxon>
        <taxon>Gehongia</taxon>
    </lineage>
</organism>
<dbReference type="PANTHER" id="PTHR34824">
    <property type="entry name" value="HEAT-INDUCIBLE TRANSCRIPTION REPRESSOR HRCA"/>
    <property type="match status" value="1"/>
</dbReference>
<evidence type="ECO:0000256" key="2">
    <source>
        <dbReference type="ARBA" id="ARBA00023015"/>
    </source>
</evidence>
<dbReference type="RefSeq" id="WP_249314965.1">
    <property type="nucleotide sequence ID" value="NZ_JACRSR010000001.1"/>
</dbReference>
<protein>
    <recommendedName>
        <fullName evidence="5">Heat-inducible transcription repressor HrcA</fullName>
    </recommendedName>
</protein>
<dbReference type="Gene3D" id="3.30.390.60">
    <property type="entry name" value="Heat-inducible transcription repressor hrca homolog, domain 3"/>
    <property type="match status" value="1"/>
</dbReference>
<keyword evidence="8" id="KW-1185">Reference proteome</keyword>
<evidence type="ECO:0000313" key="7">
    <source>
        <dbReference type="EMBL" id="MBC8530902.1"/>
    </source>
</evidence>
<evidence type="ECO:0000313" key="8">
    <source>
        <dbReference type="Proteomes" id="UP000623172"/>
    </source>
</evidence>
<keyword evidence="2 5" id="KW-0805">Transcription regulation</keyword>
<dbReference type="Proteomes" id="UP000623172">
    <property type="component" value="Unassembled WGS sequence"/>
</dbReference>
<reference evidence="7" key="1">
    <citation type="submission" date="2020-08" db="EMBL/GenBank/DDBJ databases">
        <title>Genome public.</title>
        <authorList>
            <person name="Liu C."/>
            <person name="Sun Q."/>
        </authorList>
    </citation>
    <scope>NUCLEOTIDE SEQUENCE</scope>
    <source>
        <strain evidence="7">NSJ-53</strain>
    </source>
</reference>
<keyword evidence="3 5" id="KW-0346">Stress response</keyword>
<dbReference type="Pfam" id="PF01628">
    <property type="entry name" value="HrcA"/>
    <property type="match status" value="1"/>
</dbReference>
<dbReference type="EMBL" id="JACRSR010000001">
    <property type="protein sequence ID" value="MBC8530902.1"/>
    <property type="molecule type" value="Genomic_DNA"/>
</dbReference>
<dbReference type="PANTHER" id="PTHR34824:SF1">
    <property type="entry name" value="HEAT-INDUCIBLE TRANSCRIPTION REPRESSOR HRCA"/>
    <property type="match status" value="1"/>
</dbReference>
<dbReference type="InterPro" id="IPR036388">
    <property type="entry name" value="WH-like_DNA-bd_sf"/>
</dbReference>
<feature type="domain" description="Heat-inducible transcription repressor HrcA C-terminal" evidence="6">
    <location>
        <begin position="105"/>
        <end position="324"/>
    </location>
</feature>
<name>A0A926D3N0_9FIRM</name>
<dbReference type="SUPFAM" id="SSF55781">
    <property type="entry name" value="GAF domain-like"/>
    <property type="match status" value="1"/>
</dbReference>
<sequence>MELSSRKLEILKAIVDDFIVTGVPVGSRTISKKSGMGLSSATIRNEMSDLEELGLLEQPHTSAGRVPSQLAYRLYVDRLMRVERLTKPEIDHLRGYFTQQMDEVEQVIDRTAKILSDATHYTSMVLAPKFDNMLIKGVHLVPISQGLALLVVVTDKGVFKDTTMRIPGGIDPEYLHRISGMLTERLAGLRPGEVQSALREFLKPDLGAYRQFFKELMDAVEQNFAAGEKREVVLGGAANILNYPEYSDMDKARNFLMTLETKDVLYELLNRASKMEFSVTIGTENEFEQMRDCSVVTATYKIGDQTLGSFGVIGPTRMDYGKVISVLDYMGKSLGEILSELMKRGEI</sequence>
<dbReference type="AlphaFoldDB" id="A0A926D3N0"/>
<keyword evidence="4 5" id="KW-0804">Transcription</keyword>
<dbReference type="SUPFAM" id="SSF46785">
    <property type="entry name" value="Winged helix' DNA-binding domain"/>
    <property type="match status" value="1"/>
</dbReference>
<dbReference type="GO" id="GO:0045892">
    <property type="term" value="P:negative regulation of DNA-templated transcription"/>
    <property type="evidence" value="ECO:0007669"/>
    <property type="project" value="UniProtKB-UniRule"/>
</dbReference>
<proteinExistence type="inferred from homology"/>
<evidence type="ECO:0000256" key="5">
    <source>
        <dbReference type="HAMAP-Rule" id="MF_00081"/>
    </source>
</evidence>
<evidence type="ECO:0000256" key="4">
    <source>
        <dbReference type="ARBA" id="ARBA00023163"/>
    </source>
</evidence>
<evidence type="ECO:0000256" key="1">
    <source>
        <dbReference type="ARBA" id="ARBA00022491"/>
    </source>
</evidence>